<keyword evidence="5" id="KW-0472">Membrane</keyword>
<proteinExistence type="inferred from homology"/>
<gene>
    <name evidence="9" type="ORF">X943_002253</name>
</gene>
<dbReference type="GO" id="GO:0006627">
    <property type="term" value="P:protein processing involved in protein targeting to mitochondrion"/>
    <property type="evidence" value="ECO:0007669"/>
    <property type="project" value="TreeGrafter"/>
</dbReference>
<dbReference type="Pfam" id="PF10502">
    <property type="entry name" value="Peptidase_S26"/>
    <property type="match status" value="1"/>
</dbReference>
<dbReference type="Proteomes" id="UP001195914">
    <property type="component" value="Unassembled WGS sequence"/>
</dbReference>
<comment type="subcellular location">
    <subcellularLocation>
        <location evidence="1">Mitochondrion inner membrane</location>
    </subcellularLocation>
</comment>
<name>A0AAD9LI91_BABDI</name>
<feature type="domain" description="Peptidase S26" evidence="8">
    <location>
        <begin position="103"/>
        <end position="143"/>
    </location>
</feature>
<feature type="active site" evidence="7">
    <location>
        <position position="91"/>
    </location>
</feature>
<dbReference type="Gene3D" id="2.10.109.10">
    <property type="entry name" value="Umud Fragment, subunit A"/>
    <property type="match status" value="1"/>
</dbReference>
<dbReference type="GO" id="GO:0006465">
    <property type="term" value="P:signal peptide processing"/>
    <property type="evidence" value="ECO:0007669"/>
    <property type="project" value="InterPro"/>
</dbReference>
<keyword evidence="3" id="KW-0378">Hydrolase</keyword>
<reference evidence="9" key="2">
    <citation type="submission" date="2021-05" db="EMBL/GenBank/DDBJ databases">
        <authorList>
            <person name="Pain A."/>
        </authorList>
    </citation>
    <scope>NUCLEOTIDE SEQUENCE</scope>
    <source>
        <strain evidence="9">1802A</strain>
    </source>
</reference>
<comment type="similarity">
    <text evidence="6">Belongs to the peptidase S26 family. IMP1 subfamily.</text>
</comment>
<evidence type="ECO:0000256" key="4">
    <source>
        <dbReference type="ARBA" id="ARBA00023128"/>
    </source>
</evidence>
<evidence type="ECO:0000256" key="3">
    <source>
        <dbReference type="ARBA" id="ARBA00022801"/>
    </source>
</evidence>
<dbReference type="PANTHER" id="PTHR12383">
    <property type="entry name" value="PROTEASE FAMILY S26 MITOCHONDRIAL INNER MEMBRANE PROTEASE-RELATED"/>
    <property type="match status" value="1"/>
</dbReference>
<sequence length="153" mass="16767">MAIGGFAKIKHAACSVTYAVCAFHFVTHYAVDVTLTKGPSMSPVISERGSLVLYLKPPLLRLLRGSSAPLYREGDIVIGVSPTDPGRHICKRICATEFSRRRSFVVPRGYVWLEGDNKSNSLDSRYYGAVSSHLLLGKVFFVVSLDRGAAIVY</sequence>
<dbReference type="GO" id="GO:0004252">
    <property type="term" value="F:serine-type endopeptidase activity"/>
    <property type="evidence" value="ECO:0007669"/>
    <property type="project" value="InterPro"/>
</dbReference>
<evidence type="ECO:0000256" key="7">
    <source>
        <dbReference type="PIRSR" id="PIRSR600223-1"/>
    </source>
</evidence>
<evidence type="ECO:0000256" key="2">
    <source>
        <dbReference type="ARBA" id="ARBA00022792"/>
    </source>
</evidence>
<dbReference type="CDD" id="cd06530">
    <property type="entry name" value="S26_SPase_I"/>
    <property type="match status" value="1"/>
</dbReference>
<reference evidence="9" key="1">
    <citation type="journal article" date="2014" name="Nucleic Acids Res.">
        <title>The evolutionary dynamics of variant antigen genes in Babesia reveal a history of genomic innovation underlying host-parasite interaction.</title>
        <authorList>
            <person name="Jackson A.P."/>
            <person name="Otto T.D."/>
            <person name="Darby A."/>
            <person name="Ramaprasad A."/>
            <person name="Xia D."/>
            <person name="Echaide I.E."/>
            <person name="Farber M."/>
            <person name="Gahlot S."/>
            <person name="Gamble J."/>
            <person name="Gupta D."/>
            <person name="Gupta Y."/>
            <person name="Jackson L."/>
            <person name="Malandrin L."/>
            <person name="Malas T.B."/>
            <person name="Moussa E."/>
            <person name="Nair M."/>
            <person name="Reid A.J."/>
            <person name="Sanders M."/>
            <person name="Sharma J."/>
            <person name="Tracey A."/>
            <person name="Quail M.A."/>
            <person name="Weir W."/>
            <person name="Wastling J.M."/>
            <person name="Hall N."/>
            <person name="Willadsen P."/>
            <person name="Lingelbach K."/>
            <person name="Shiels B."/>
            <person name="Tait A."/>
            <person name="Berriman M."/>
            <person name="Allred D.R."/>
            <person name="Pain A."/>
        </authorList>
    </citation>
    <scope>NUCLEOTIDE SEQUENCE</scope>
    <source>
        <strain evidence="9">1802A</strain>
    </source>
</reference>
<evidence type="ECO:0000313" key="9">
    <source>
        <dbReference type="EMBL" id="KAK1937490.1"/>
    </source>
</evidence>
<dbReference type="PRINTS" id="PR00727">
    <property type="entry name" value="LEADERPTASE"/>
</dbReference>
<keyword evidence="2" id="KW-0999">Mitochondrion inner membrane</keyword>
<evidence type="ECO:0000256" key="5">
    <source>
        <dbReference type="ARBA" id="ARBA00023136"/>
    </source>
</evidence>
<evidence type="ECO:0000313" key="10">
    <source>
        <dbReference type="Proteomes" id="UP001195914"/>
    </source>
</evidence>
<dbReference type="PANTHER" id="PTHR12383:SF16">
    <property type="entry name" value="MITOCHONDRIAL INNER MEMBRANE PROTEASE SUBUNIT 1"/>
    <property type="match status" value="1"/>
</dbReference>
<evidence type="ECO:0000259" key="8">
    <source>
        <dbReference type="Pfam" id="PF10502"/>
    </source>
</evidence>
<feature type="active site" evidence="7">
    <location>
        <position position="40"/>
    </location>
</feature>
<dbReference type="SUPFAM" id="SSF51306">
    <property type="entry name" value="LexA/Signal peptidase"/>
    <property type="match status" value="1"/>
</dbReference>
<dbReference type="InterPro" id="IPR036286">
    <property type="entry name" value="LexA/Signal_pep-like_sf"/>
</dbReference>
<evidence type="ECO:0000256" key="1">
    <source>
        <dbReference type="ARBA" id="ARBA00004273"/>
    </source>
</evidence>
<keyword evidence="4" id="KW-0496">Mitochondrion</keyword>
<dbReference type="GO" id="GO:0042720">
    <property type="term" value="C:mitochondrial inner membrane peptidase complex"/>
    <property type="evidence" value="ECO:0007669"/>
    <property type="project" value="TreeGrafter"/>
</dbReference>
<protein>
    <recommendedName>
        <fullName evidence="8">Peptidase S26 domain-containing protein</fullName>
    </recommendedName>
</protein>
<evidence type="ECO:0000256" key="6">
    <source>
        <dbReference type="ARBA" id="ARBA00038445"/>
    </source>
</evidence>
<accession>A0AAD9LI91</accession>
<organism evidence="9 10">
    <name type="scientific">Babesia divergens</name>
    <dbReference type="NCBI Taxonomy" id="32595"/>
    <lineage>
        <taxon>Eukaryota</taxon>
        <taxon>Sar</taxon>
        <taxon>Alveolata</taxon>
        <taxon>Apicomplexa</taxon>
        <taxon>Aconoidasida</taxon>
        <taxon>Piroplasmida</taxon>
        <taxon>Babesiidae</taxon>
        <taxon>Babesia</taxon>
    </lineage>
</organism>
<dbReference type="InterPro" id="IPR052064">
    <property type="entry name" value="Mito_IMP1_subunit"/>
</dbReference>
<dbReference type="InterPro" id="IPR019533">
    <property type="entry name" value="Peptidase_S26"/>
</dbReference>
<dbReference type="AlphaFoldDB" id="A0AAD9LI91"/>
<dbReference type="InterPro" id="IPR000223">
    <property type="entry name" value="Pept_S26A_signal_pept_1"/>
</dbReference>
<keyword evidence="10" id="KW-1185">Reference proteome</keyword>
<dbReference type="EMBL" id="JAHBMH010000033">
    <property type="protein sequence ID" value="KAK1937490.1"/>
    <property type="molecule type" value="Genomic_DNA"/>
</dbReference>
<comment type="caution">
    <text evidence="9">The sequence shown here is derived from an EMBL/GenBank/DDBJ whole genome shotgun (WGS) entry which is preliminary data.</text>
</comment>